<dbReference type="PANTHER" id="PTHR47447:SF17">
    <property type="entry name" value="OS12G0638900 PROTEIN"/>
    <property type="match status" value="1"/>
</dbReference>
<feature type="region of interest" description="Disordered" evidence="3">
    <location>
        <begin position="80"/>
        <end position="182"/>
    </location>
</feature>
<feature type="compositionally biased region" description="Polar residues" evidence="3">
    <location>
        <begin position="1025"/>
        <end position="1045"/>
    </location>
</feature>
<feature type="compositionally biased region" description="Gly residues" evidence="3">
    <location>
        <begin position="730"/>
        <end position="743"/>
    </location>
</feature>
<feature type="region of interest" description="Disordered" evidence="3">
    <location>
        <begin position="14"/>
        <end position="58"/>
    </location>
</feature>
<evidence type="ECO:0000256" key="3">
    <source>
        <dbReference type="SAM" id="MobiDB-lite"/>
    </source>
</evidence>
<dbReference type="PANTHER" id="PTHR47447">
    <property type="entry name" value="OS03G0856100 PROTEIN"/>
    <property type="match status" value="1"/>
</dbReference>
<dbReference type="EMBL" id="CDMZ01002804">
    <property type="protein sequence ID" value="CEM43957.1"/>
    <property type="molecule type" value="Genomic_DNA"/>
</dbReference>
<feature type="region of interest" description="Disordered" evidence="3">
    <location>
        <begin position="716"/>
        <end position="766"/>
    </location>
</feature>
<feature type="repeat" description="PPR" evidence="2">
    <location>
        <begin position="418"/>
        <end position="452"/>
    </location>
</feature>
<feature type="region of interest" description="Disordered" evidence="3">
    <location>
        <begin position="812"/>
        <end position="832"/>
    </location>
</feature>
<feature type="compositionally biased region" description="Low complexity" evidence="3">
    <location>
        <begin position="42"/>
        <end position="58"/>
    </location>
</feature>
<protein>
    <recommendedName>
        <fullName evidence="5">Pentacotripeptide-repeat region of PRORP domain-containing protein</fullName>
    </recommendedName>
</protein>
<feature type="compositionally biased region" description="Basic and acidic residues" evidence="3">
    <location>
        <begin position="129"/>
        <end position="142"/>
    </location>
</feature>
<name>A0A0G4HIW4_9ALVE</name>
<feature type="compositionally biased region" description="Polar residues" evidence="3">
    <location>
        <begin position="28"/>
        <end position="41"/>
    </location>
</feature>
<dbReference type="InterPro" id="IPR011990">
    <property type="entry name" value="TPR-like_helical_dom_sf"/>
</dbReference>
<sequence length="1138" mass="121958">MFLRLTARGINRSVQNSVQRKSNDARRNFQTFGQTSSAPFEQSTQQGSASSSSHISPAARGLLRTTPLFAAPFAAPSRLFSPNYPAPPPPEDIDGSSAPQVDKLQTTHWPPSPPSKDPLLPSPTQLQQKEGKNVQESARETDDSTAPSHVSPLSLAASSPPDMRRHVSKPSPPPSTSGPLPFPPLWHHPGWSTADAAAFIPGAPPLPSGLSLCSAPCLPPFNRTPAAPTPAQEAFHQHPFGRSTEHPCFPPLPPPPPHPPHQPAHPQHPLHPMQMGGCNHMDDYYIRLNMTKKRAVKQLTGAPRVNAPISGDPCFAHLRSRIFRARSGEEVFDIVRRAIASQESVNLATANCPTDMMQLAGGTSVGAQQLPAVDASVVGAALQRGGQLNVPIPLLMDFFDEMIARSEHAAGCVCIPEAVTVFGILIDQLANREAKGEAHEVYRRMINAGIPPNDIVITSMMKACRHAHNFQLAQRVFDEALNRFNLVPTLPMYTELMKACAWASKDDNTINAKEVQKVLAEVRARRHDPVRPLSPDRVFYLVAFSLFARFGDVDAASDLQQEMRASGFEMDRFSYPSLMNAHAKGGSYSSTLAVFEEATAKEPNLRTDVASWTCLLTACASRVEALVVPPSATGADHQVHVQDDASVAFYTRIAAQLLDEMDRLGVPVDGPAFQVAIRTFVIAQRWDWAMHVYHRAYSKGVFGHWAGDGSSAFAQERDGGSWRGGRGRGGRGGNFRGRGGSGFSRGPPPPTPQMHPRQAEHGAAGGTQKAEGLNFFRFTMQLGRAAVRYVFTYELDRLRTVLETSPEGLRIRLSQRGGGGRGRPGGRGGFDGLNGGGGGMGGMGMTRLMDAVFSELGSLTPPVSASFPSPSSCGTVEGGVLVVSRECLGSYLDAVSQRGPPPSKGERPLLPELPEHWKEVRCLPDTLSWTDPHTPTGSMCGGETELSPSVYQTPPQTGPSQYPQAVSQAAPRVGASVALSTSITGSAVSPPVSDMALQSERRDPSEEGKPGQVCMEGTHAELPMTGQTQPSSPVSPYDAQEQQASIMRPPPPSRPAPGPPFTPSNLERVEEQRGDMCAGHWWDNTAVSTRGAEGNPTPERDQAAAAAAAGQPLGVSEVSVAPPGPAPIADFPLWAEEE</sequence>
<feature type="region of interest" description="Disordered" evidence="3">
    <location>
        <begin position="1087"/>
        <end position="1138"/>
    </location>
</feature>
<feature type="compositionally biased region" description="Pro residues" evidence="3">
    <location>
        <begin position="1048"/>
        <end position="1062"/>
    </location>
</feature>
<evidence type="ECO:0000256" key="1">
    <source>
        <dbReference type="ARBA" id="ARBA00022737"/>
    </source>
</evidence>
<feature type="compositionally biased region" description="Basic and acidic residues" evidence="3">
    <location>
        <begin position="999"/>
        <end position="1009"/>
    </location>
</feature>
<feature type="compositionally biased region" description="Pro residues" evidence="3">
    <location>
        <begin position="170"/>
        <end position="182"/>
    </location>
</feature>
<feature type="compositionally biased region" description="Gly residues" evidence="3">
    <location>
        <begin position="816"/>
        <end position="832"/>
    </location>
</feature>
<reference evidence="4" key="1">
    <citation type="submission" date="2014-11" db="EMBL/GenBank/DDBJ databases">
        <authorList>
            <person name="Otto D Thomas"/>
            <person name="Naeem Raeece"/>
        </authorList>
    </citation>
    <scope>NUCLEOTIDE SEQUENCE</scope>
</reference>
<evidence type="ECO:0000256" key="2">
    <source>
        <dbReference type="PROSITE-ProRule" id="PRU00708"/>
    </source>
</evidence>
<dbReference type="VEuPathDB" id="CryptoDB:Cvel_27954"/>
<dbReference type="Gene3D" id="1.25.40.10">
    <property type="entry name" value="Tetratricopeptide repeat domain"/>
    <property type="match status" value="2"/>
</dbReference>
<dbReference type="AlphaFoldDB" id="A0A0G4HIW4"/>
<feature type="compositionally biased region" description="Polar residues" evidence="3">
    <location>
        <begin position="97"/>
        <end position="109"/>
    </location>
</feature>
<evidence type="ECO:0000313" key="4">
    <source>
        <dbReference type="EMBL" id="CEM43957.1"/>
    </source>
</evidence>
<organism evidence="4">
    <name type="scientific">Chromera velia CCMP2878</name>
    <dbReference type="NCBI Taxonomy" id="1169474"/>
    <lineage>
        <taxon>Eukaryota</taxon>
        <taxon>Sar</taxon>
        <taxon>Alveolata</taxon>
        <taxon>Colpodellida</taxon>
        <taxon>Chromeraceae</taxon>
        <taxon>Chromera</taxon>
    </lineage>
</organism>
<feature type="region of interest" description="Disordered" evidence="3">
    <location>
        <begin position="984"/>
        <end position="1072"/>
    </location>
</feature>
<feature type="region of interest" description="Disordered" evidence="3">
    <location>
        <begin position="933"/>
        <end position="967"/>
    </location>
</feature>
<dbReference type="InterPro" id="IPR002885">
    <property type="entry name" value="PPR_rpt"/>
</dbReference>
<proteinExistence type="predicted"/>
<accession>A0A0G4HIW4</accession>
<dbReference type="PROSITE" id="PS51375">
    <property type="entry name" value="PPR"/>
    <property type="match status" value="1"/>
</dbReference>
<gene>
    <name evidence="4" type="ORF">Cvel_27954</name>
</gene>
<feature type="compositionally biased region" description="Low complexity" evidence="3">
    <location>
        <begin position="146"/>
        <end position="161"/>
    </location>
</feature>
<evidence type="ECO:0008006" key="5">
    <source>
        <dbReference type="Google" id="ProtNLM"/>
    </source>
</evidence>
<keyword evidence="1" id="KW-0677">Repeat</keyword>
<feature type="compositionally biased region" description="Polar residues" evidence="3">
    <location>
        <begin position="946"/>
        <end position="967"/>
    </location>
</feature>